<evidence type="ECO:0000259" key="3">
    <source>
        <dbReference type="Pfam" id="PF22921"/>
    </source>
</evidence>
<feature type="non-terminal residue" evidence="4">
    <location>
        <position position="1"/>
    </location>
</feature>
<dbReference type="OrthoDB" id="444255at2759"/>
<dbReference type="GO" id="GO:0005794">
    <property type="term" value="C:Golgi apparatus"/>
    <property type="evidence" value="ECO:0007669"/>
    <property type="project" value="TreeGrafter"/>
</dbReference>
<dbReference type="EMBL" id="KZ308307">
    <property type="protein sequence ID" value="KAG8226995.1"/>
    <property type="molecule type" value="Genomic_DNA"/>
</dbReference>
<keyword evidence="1" id="KW-0472">Membrane</keyword>
<dbReference type="InterPro" id="IPR052613">
    <property type="entry name" value="LicD_transferase"/>
</dbReference>
<dbReference type="PANTHER" id="PTHR13627">
    <property type="entry name" value="FUKUTIN RELATED PROTEIN"/>
    <property type="match status" value="1"/>
</dbReference>
<accession>A0A8K0K474</accession>
<dbReference type="AlphaFoldDB" id="A0A8K0K474"/>
<organism evidence="4 5">
    <name type="scientific">Ladona fulva</name>
    <name type="common">Scarce chaser dragonfly</name>
    <name type="synonym">Libellula fulva</name>
    <dbReference type="NCBI Taxonomy" id="123851"/>
    <lineage>
        <taxon>Eukaryota</taxon>
        <taxon>Metazoa</taxon>
        <taxon>Ecdysozoa</taxon>
        <taxon>Arthropoda</taxon>
        <taxon>Hexapoda</taxon>
        <taxon>Insecta</taxon>
        <taxon>Pterygota</taxon>
        <taxon>Palaeoptera</taxon>
        <taxon>Odonata</taxon>
        <taxon>Epiprocta</taxon>
        <taxon>Anisoptera</taxon>
        <taxon>Libelluloidea</taxon>
        <taxon>Libellulidae</taxon>
        <taxon>Ladona</taxon>
    </lineage>
</organism>
<keyword evidence="1" id="KW-1133">Transmembrane helix</keyword>
<evidence type="ECO:0008006" key="6">
    <source>
        <dbReference type="Google" id="ProtNLM"/>
    </source>
</evidence>
<dbReference type="InterPro" id="IPR007074">
    <property type="entry name" value="LicD/FKTN/FKRP_NTP_transf"/>
</dbReference>
<dbReference type="Pfam" id="PF22921">
    <property type="entry name" value="FKRP_N"/>
    <property type="match status" value="1"/>
</dbReference>
<reference evidence="4" key="2">
    <citation type="submission" date="2017-10" db="EMBL/GenBank/DDBJ databases">
        <title>Ladona fulva Genome sequencing and assembly.</title>
        <authorList>
            <person name="Murali S."/>
            <person name="Richards S."/>
            <person name="Bandaranaike D."/>
            <person name="Bellair M."/>
            <person name="Blankenburg K."/>
            <person name="Chao H."/>
            <person name="Dinh H."/>
            <person name="Doddapaneni H."/>
            <person name="Dugan-Rocha S."/>
            <person name="Elkadiri S."/>
            <person name="Gnanaolivu R."/>
            <person name="Hernandez B."/>
            <person name="Skinner E."/>
            <person name="Javaid M."/>
            <person name="Lee S."/>
            <person name="Li M."/>
            <person name="Ming W."/>
            <person name="Munidasa M."/>
            <person name="Muniz J."/>
            <person name="Nguyen L."/>
            <person name="Hughes D."/>
            <person name="Osuji N."/>
            <person name="Pu L.-L."/>
            <person name="Puazo M."/>
            <person name="Qu C."/>
            <person name="Quiroz J."/>
            <person name="Raj R."/>
            <person name="Weissenberger G."/>
            <person name="Xin Y."/>
            <person name="Zou X."/>
            <person name="Han Y."/>
            <person name="Worley K."/>
            <person name="Muzny D."/>
            <person name="Gibbs R."/>
        </authorList>
    </citation>
    <scope>NUCLEOTIDE SEQUENCE</scope>
    <source>
        <strain evidence="4">Sampled in the wild</strain>
    </source>
</reference>
<evidence type="ECO:0000313" key="5">
    <source>
        <dbReference type="Proteomes" id="UP000792457"/>
    </source>
</evidence>
<feature type="domain" description="FKRP stem" evidence="3">
    <location>
        <begin position="56"/>
        <end position="298"/>
    </location>
</feature>
<name>A0A8K0K474_LADFU</name>
<comment type="caution">
    <text evidence="4">The sequence shown here is derived from an EMBL/GenBank/DDBJ whole genome shotgun (WGS) entry which is preliminary data.</text>
</comment>
<dbReference type="Proteomes" id="UP000792457">
    <property type="component" value="Unassembled WGS sequence"/>
</dbReference>
<keyword evidence="1" id="KW-0812">Transmembrane</keyword>
<evidence type="ECO:0000313" key="4">
    <source>
        <dbReference type="EMBL" id="KAG8226995.1"/>
    </source>
</evidence>
<proteinExistence type="predicted"/>
<keyword evidence="5" id="KW-1185">Reference proteome</keyword>
<feature type="transmembrane region" description="Helical" evidence="1">
    <location>
        <begin position="12"/>
        <end position="32"/>
    </location>
</feature>
<dbReference type="Pfam" id="PF04991">
    <property type="entry name" value="LicD"/>
    <property type="match status" value="1"/>
</dbReference>
<sequence length="545" mass="61706">MRIRIAKLSSIVIVLLNLLALIYIWKLLSIIGEDRNHTLSKNALKRIPPPNIDIHYLSKTITVVVRNFELFENDVVATIKSILVVFPYIHILIISDTSPYPPLNLDQLNATISQNVKLISLELRITGSTEERNPLWHIKTKYVLFIPDSLRIHNEVSLQSMMLEMKKWPHNVVALPFPSTRKPHCFSINMNSREWTLHYESKPNSLECDAVEGKQLLLVEAETLRRLPNPFMLPLPDSLYLQTAAIGIKAHLLPHPMPSVNEGRPLFQDSHMQWKASELQQTRRSNMFRVFGFKKVVTVGGVESKGVVSSARGKGVAGGGRKSGQFSPLTSTSVEWFGCTRSTRRCFPTVVNDTPSYLYESRWTPPCCLEGLRATARHAFAALRKSGARFWLEGGSLLGAARTGDLLPWDHDVDVGMYEEDIARGGGAVGGDSVTDDRGFVWERATEGDFFRVHWSGTNRLHLDIFPFRPTANGTMTKDTWFPTHPQDREFPEHFLRPLSTVDFIGRRVPAPNNIRDFLELKFGKGAIEKPEYPNPKSLKWKPPQ</sequence>
<evidence type="ECO:0000259" key="2">
    <source>
        <dbReference type="Pfam" id="PF04991"/>
    </source>
</evidence>
<feature type="domain" description="LicD/FKTN/FKRP nucleotidyltransferase" evidence="2">
    <location>
        <begin position="385"/>
        <end position="422"/>
    </location>
</feature>
<reference evidence="4" key="1">
    <citation type="submission" date="2013-04" db="EMBL/GenBank/DDBJ databases">
        <authorList>
            <person name="Qu J."/>
            <person name="Murali S.C."/>
            <person name="Bandaranaike D."/>
            <person name="Bellair M."/>
            <person name="Blankenburg K."/>
            <person name="Chao H."/>
            <person name="Dinh H."/>
            <person name="Doddapaneni H."/>
            <person name="Downs B."/>
            <person name="Dugan-Rocha S."/>
            <person name="Elkadiri S."/>
            <person name="Gnanaolivu R.D."/>
            <person name="Hernandez B."/>
            <person name="Javaid M."/>
            <person name="Jayaseelan J.C."/>
            <person name="Lee S."/>
            <person name="Li M."/>
            <person name="Ming W."/>
            <person name="Munidasa M."/>
            <person name="Muniz J."/>
            <person name="Nguyen L."/>
            <person name="Ongeri F."/>
            <person name="Osuji N."/>
            <person name="Pu L.-L."/>
            <person name="Puazo M."/>
            <person name="Qu C."/>
            <person name="Quiroz J."/>
            <person name="Raj R."/>
            <person name="Weissenberger G."/>
            <person name="Xin Y."/>
            <person name="Zou X."/>
            <person name="Han Y."/>
            <person name="Richards S."/>
            <person name="Worley K."/>
            <person name="Muzny D."/>
            <person name="Gibbs R."/>
        </authorList>
    </citation>
    <scope>NUCLEOTIDE SEQUENCE</scope>
    <source>
        <strain evidence="4">Sampled in the wild</strain>
    </source>
</reference>
<evidence type="ECO:0000256" key="1">
    <source>
        <dbReference type="SAM" id="Phobius"/>
    </source>
</evidence>
<dbReference type="InterPro" id="IPR055105">
    <property type="entry name" value="FKRP_N"/>
</dbReference>
<dbReference type="GO" id="GO:0035269">
    <property type="term" value="P:protein O-linked glycosylation via mannose"/>
    <property type="evidence" value="ECO:0007669"/>
    <property type="project" value="TreeGrafter"/>
</dbReference>
<protein>
    <recommendedName>
        <fullName evidence="6">Fukutin-related protein</fullName>
    </recommendedName>
</protein>
<gene>
    <name evidence="4" type="ORF">J437_LFUL000300</name>
</gene>
<dbReference type="PANTHER" id="PTHR13627:SF31">
    <property type="entry name" value="RIBITOL 5-PHOSPHATE TRANSFERASE FKRP"/>
    <property type="match status" value="1"/>
</dbReference>